<feature type="region of interest" description="Disordered" evidence="1">
    <location>
        <begin position="153"/>
        <end position="173"/>
    </location>
</feature>
<feature type="region of interest" description="Disordered" evidence="1">
    <location>
        <begin position="185"/>
        <end position="220"/>
    </location>
</feature>
<gene>
    <name evidence="2" type="ORF">TRIVIDRAFT_147872</name>
</gene>
<dbReference type="EMBL" id="ABDF02000005">
    <property type="protein sequence ID" value="EHK23746.1"/>
    <property type="molecule type" value="Genomic_DNA"/>
</dbReference>
<protein>
    <submittedName>
        <fullName evidence="2">Uncharacterized protein</fullName>
    </submittedName>
</protein>
<dbReference type="eggNOG" id="ENOG502SU5X">
    <property type="taxonomic scope" value="Eukaryota"/>
</dbReference>
<dbReference type="Proteomes" id="UP000007115">
    <property type="component" value="Unassembled WGS sequence"/>
</dbReference>
<evidence type="ECO:0000256" key="1">
    <source>
        <dbReference type="SAM" id="MobiDB-lite"/>
    </source>
</evidence>
<sequence>MPPPSTHVFTFGLNATHATEALENLILEHLEQAARKVRLNVGDLFSAPCPAEPQDVAALVTEMGDYLARTALIWSALIQSLIQGPHIDQVTLQILEKSRVDTGVADITASVSMDVTLSRLRKMRDLAEQYSRDVQAVWRVGGRRSSLASYAPRMSFSSHDGPPSVTSSATSLDMLDAPDTLSRAAKRRKQLPDASAVPPSDETAIGANPGEQDESDDYSDENEFAGINMKALKQRGKGKYYCPRGHQCDKGGVDKHGNLILFDRNSSFAYVIVISPPFSAWRMAI</sequence>
<accession>G9MPE5</accession>
<dbReference type="GeneID" id="25788011"/>
<evidence type="ECO:0000313" key="2">
    <source>
        <dbReference type="EMBL" id="EHK23746.1"/>
    </source>
</evidence>
<evidence type="ECO:0000313" key="3">
    <source>
        <dbReference type="Proteomes" id="UP000007115"/>
    </source>
</evidence>
<name>G9MPE5_HYPVG</name>
<proteinExistence type="predicted"/>
<dbReference type="InParanoid" id="G9MPE5"/>
<dbReference type="VEuPathDB" id="FungiDB:TRIVIDRAFT_147872"/>
<keyword evidence="3" id="KW-1185">Reference proteome</keyword>
<dbReference type="RefSeq" id="XP_013957952.1">
    <property type="nucleotide sequence ID" value="XM_014102477.1"/>
</dbReference>
<dbReference type="OMA" id="SSFAQHC"/>
<dbReference type="STRING" id="413071.G9MPE5"/>
<dbReference type="OrthoDB" id="4826573at2759"/>
<organism evidence="2 3">
    <name type="scientific">Hypocrea virens (strain Gv29-8 / FGSC 10586)</name>
    <name type="common">Gliocladium virens</name>
    <name type="synonym">Trichoderma virens</name>
    <dbReference type="NCBI Taxonomy" id="413071"/>
    <lineage>
        <taxon>Eukaryota</taxon>
        <taxon>Fungi</taxon>
        <taxon>Dikarya</taxon>
        <taxon>Ascomycota</taxon>
        <taxon>Pezizomycotina</taxon>
        <taxon>Sordariomycetes</taxon>
        <taxon>Hypocreomycetidae</taxon>
        <taxon>Hypocreales</taxon>
        <taxon>Hypocreaceae</taxon>
        <taxon>Trichoderma</taxon>
    </lineage>
</organism>
<feature type="compositionally biased region" description="Acidic residues" evidence="1">
    <location>
        <begin position="211"/>
        <end position="220"/>
    </location>
</feature>
<comment type="caution">
    <text evidence="2">The sequence shown here is derived from an EMBL/GenBank/DDBJ whole genome shotgun (WGS) entry which is preliminary data.</text>
</comment>
<dbReference type="HOGENOM" id="CLU_1001326_0_0_1"/>
<dbReference type="AlphaFoldDB" id="G9MPE5"/>
<reference evidence="2 3" key="1">
    <citation type="journal article" date="2011" name="Genome Biol.">
        <title>Comparative genome sequence analysis underscores mycoparasitism as the ancestral life style of Trichoderma.</title>
        <authorList>
            <person name="Kubicek C.P."/>
            <person name="Herrera-Estrella A."/>
            <person name="Seidl-Seiboth V."/>
            <person name="Martinez D.A."/>
            <person name="Druzhinina I.S."/>
            <person name="Thon M."/>
            <person name="Zeilinger S."/>
            <person name="Casas-Flores S."/>
            <person name="Horwitz B.A."/>
            <person name="Mukherjee P.K."/>
            <person name="Mukherjee M."/>
            <person name="Kredics L."/>
            <person name="Alcaraz L.D."/>
            <person name="Aerts A."/>
            <person name="Antal Z."/>
            <person name="Atanasova L."/>
            <person name="Cervantes-Badillo M.G."/>
            <person name="Challacombe J."/>
            <person name="Chertkov O."/>
            <person name="McCluskey K."/>
            <person name="Coulpier F."/>
            <person name="Deshpande N."/>
            <person name="von Doehren H."/>
            <person name="Ebbole D.J."/>
            <person name="Esquivel-Naranjo E.U."/>
            <person name="Fekete E."/>
            <person name="Flipphi M."/>
            <person name="Glaser F."/>
            <person name="Gomez-Rodriguez E.Y."/>
            <person name="Gruber S."/>
            <person name="Han C."/>
            <person name="Henrissat B."/>
            <person name="Hermosa R."/>
            <person name="Hernandez-Onate M."/>
            <person name="Karaffa L."/>
            <person name="Kosti I."/>
            <person name="Le Crom S."/>
            <person name="Lindquist E."/>
            <person name="Lucas S."/>
            <person name="Luebeck M."/>
            <person name="Luebeck P.S."/>
            <person name="Margeot A."/>
            <person name="Metz B."/>
            <person name="Misra M."/>
            <person name="Nevalainen H."/>
            <person name="Omann M."/>
            <person name="Packer N."/>
            <person name="Perrone G."/>
            <person name="Uresti-Rivera E.E."/>
            <person name="Salamov A."/>
            <person name="Schmoll M."/>
            <person name="Seiboth B."/>
            <person name="Shapiro H."/>
            <person name="Sukno S."/>
            <person name="Tamayo-Ramos J.A."/>
            <person name="Tisch D."/>
            <person name="Wiest A."/>
            <person name="Wilkinson H.H."/>
            <person name="Zhang M."/>
            <person name="Coutinho P.M."/>
            <person name="Kenerley C.M."/>
            <person name="Monte E."/>
            <person name="Baker S.E."/>
            <person name="Grigoriev I.V."/>
        </authorList>
    </citation>
    <scope>NUCLEOTIDE SEQUENCE [LARGE SCALE GENOMIC DNA]</scope>
    <source>
        <strain evidence="3">Gv29-8 / FGSC 10586</strain>
    </source>
</reference>